<evidence type="ECO:0000256" key="6">
    <source>
        <dbReference type="ARBA" id="ARBA00022989"/>
    </source>
</evidence>
<dbReference type="Proteomes" id="UP000253319">
    <property type="component" value="Unassembled WGS sequence"/>
</dbReference>
<keyword evidence="5" id="KW-0571">Peptide transport</keyword>
<keyword evidence="3" id="KW-1003">Cell membrane</keyword>
<dbReference type="PANTHER" id="PTHR23517">
    <property type="entry name" value="RESISTANCE PROTEIN MDTM, PUTATIVE-RELATED-RELATED"/>
    <property type="match status" value="1"/>
</dbReference>
<feature type="transmembrane region" description="Helical" evidence="9">
    <location>
        <begin position="237"/>
        <end position="256"/>
    </location>
</feature>
<gene>
    <name evidence="10" type="ORF">DPN68_06880</name>
</gene>
<feature type="transmembrane region" description="Helical" evidence="9">
    <location>
        <begin position="382"/>
        <end position="405"/>
    </location>
</feature>
<proteinExistence type="inferred from homology"/>
<keyword evidence="4 8" id="KW-0812">Transmembrane</keyword>
<keyword evidence="6 9" id="KW-1133">Transmembrane helix</keyword>
<feature type="transmembrane region" description="Helical" evidence="9">
    <location>
        <begin position="37"/>
        <end position="58"/>
    </location>
</feature>
<dbReference type="EMBL" id="QLST01000007">
    <property type="protein sequence ID" value="RBA28428.1"/>
    <property type="molecule type" value="Genomic_DNA"/>
</dbReference>
<dbReference type="GO" id="GO:0006857">
    <property type="term" value="P:oligopeptide transport"/>
    <property type="evidence" value="ECO:0007669"/>
    <property type="project" value="InterPro"/>
</dbReference>
<dbReference type="Pfam" id="PF00854">
    <property type="entry name" value="PTR2"/>
    <property type="match status" value="2"/>
</dbReference>
<dbReference type="InterPro" id="IPR050171">
    <property type="entry name" value="MFS_Transporters"/>
</dbReference>
<reference evidence="10 11" key="1">
    <citation type="submission" date="2018-06" db="EMBL/GenBank/DDBJ databases">
        <title>Flavobacterium tibetense sp. nov., isolated from a wetland YonghuCo on Tibetan Plateau.</title>
        <authorList>
            <person name="Xing P."/>
            <person name="Phurbu D."/>
            <person name="Lu H."/>
        </authorList>
    </citation>
    <scope>NUCLEOTIDE SEQUENCE [LARGE SCALE GENOMIC DNA]</scope>
    <source>
        <strain evidence="10 11">YH5</strain>
    </source>
</reference>
<evidence type="ECO:0000256" key="7">
    <source>
        <dbReference type="ARBA" id="ARBA00023136"/>
    </source>
</evidence>
<feature type="transmembrane region" description="Helical" evidence="9">
    <location>
        <begin position="505"/>
        <end position="526"/>
    </location>
</feature>
<sequence>MSQTNSTDHFFKDTVLGHPSGLFVLFFTEMWERFSFYGMRSLLVLFFMASVVDGGWGWDQGTASSLFGSYVGLVYLSTMLGGYFADKKIGYRWAVVIGALLMTLGHFSMAFETQFTIYLGLVLLVFGNGFFKPNMTSIISEMYKDRPEKKDGAYTIFYMGVNAGAFFGILLCGYLGEKVGWGYGFGLAGIFMFLGLVQFWLSQSIFGDIGLKPVKKDVEELAKLDTDKRVPFTPWQLVVIAISTTLGLLWIINAPATKISKISGGNFNVFGFLGENGNAIAILTALVLFIILLVYRITQYSKTTREKLIAVTFFAFITIFFWAIFEQSPNSLTVFAEKYTNRILTGNSSAIFLVINSLMTIVPLIIINWVMFLLFRKTFAKYSVASIVLSISFVIIWIIALWMLVKDYYTAGYLELSDATLEFLRIKKTTEALTEVPATWFSTLNSLFIITLAPLFSKVWESKYNPNANVKYGIGMFLLALGMACVAFGAMGIEPGAQTASVSMIWLILVYLFHTMGELCISPVGLSYVSKLVPARMIAFMFGVWYLAVAIGMKGAGMFGEEVEAIADKNGISYFFWMLTFVSVAIGVLSIVMSPIIKKLMHGVR</sequence>
<feature type="transmembrane region" description="Helical" evidence="9">
    <location>
        <begin position="438"/>
        <end position="460"/>
    </location>
</feature>
<dbReference type="CDD" id="cd17346">
    <property type="entry name" value="MFS_DtpA_like"/>
    <property type="match status" value="1"/>
</dbReference>
<feature type="transmembrane region" description="Helical" evidence="9">
    <location>
        <begin position="350"/>
        <end position="375"/>
    </location>
</feature>
<comment type="subcellular location">
    <subcellularLocation>
        <location evidence="1">Cell membrane</location>
        <topology evidence="1">Multi-pass membrane protein</topology>
    </subcellularLocation>
    <subcellularLocation>
        <location evidence="8">Membrane</location>
        <topology evidence="8">Multi-pass membrane protein</topology>
    </subcellularLocation>
</comment>
<feature type="transmembrane region" description="Helical" evidence="9">
    <location>
        <begin position="307"/>
        <end position="325"/>
    </location>
</feature>
<evidence type="ECO:0000313" key="11">
    <source>
        <dbReference type="Proteomes" id="UP000253319"/>
    </source>
</evidence>
<dbReference type="Gene3D" id="1.20.1250.20">
    <property type="entry name" value="MFS general substrate transporter like domains"/>
    <property type="match status" value="2"/>
</dbReference>
<feature type="transmembrane region" description="Helical" evidence="9">
    <location>
        <begin position="115"/>
        <end position="131"/>
    </location>
</feature>
<dbReference type="NCBIfam" id="TIGR00924">
    <property type="entry name" value="yjdL_sub1_fam"/>
    <property type="match status" value="1"/>
</dbReference>
<evidence type="ECO:0000256" key="1">
    <source>
        <dbReference type="ARBA" id="ARBA00004651"/>
    </source>
</evidence>
<evidence type="ECO:0000256" key="9">
    <source>
        <dbReference type="SAM" id="Phobius"/>
    </source>
</evidence>
<feature type="transmembrane region" description="Helical" evidence="9">
    <location>
        <begin position="572"/>
        <end position="597"/>
    </location>
</feature>
<dbReference type="OrthoDB" id="9772725at2"/>
<dbReference type="SUPFAM" id="SSF103473">
    <property type="entry name" value="MFS general substrate transporter"/>
    <property type="match status" value="2"/>
</dbReference>
<feature type="transmembrane region" description="Helical" evidence="9">
    <location>
        <begin position="538"/>
        <end position="560"/>
    </location>
</feature>
<dbReference type="PROSITE" id="PS01023">
    <property type="entry name" value="PTR2_2"/>
    <property type="match status" value="1"/>
</dbReference>
<evidence type="ECO:0000256" key="2">
    <source>
        <dbReference type="ARBA" id="ARBA00022448"/>
    </source>
</evidence>
<dbReference type="GO" id="GO:0005886">
    <property type="term" value="C:plasma membrane"/>
    <property type="evidence" value="ECO:0007669"/>
    <property type="project" value="UniProtKB-SubCell"/>
</dbReference>
<feature type="transmembrane region" description="Helical" evidence="9">
    <location>
        <begin position="182"/>
        <end position="201"/>
    </location>
</feature>
<evidence type="ECO:0000256" key="5">
    <source>
        <dbReference type="ARBA" id="ARBA00022856"/>
    </source>
</evidence>
<protein>
    <submittedName>
        <fullName evidence="10">MFS transporter</fullName>
    </submittedName>
</protein>
<dbReference type="PANTHER" id="PTHR23517:SF15">
    <property type="entry name" value="PROTON-DEPENDENT OLIGOPEPTIDE FAMILY TRANSPORT PROTEIN"/>
    <property type="match status" value="1"/>
</dbReference>
<keyword evidence="7 9" id="KW-0472">Membrane</keyword>
<organism evidence="10 11">
    <name type="scientific">Flavobacterium tibetense</name>
    <dbReference type="NCBI Taxonomy" id="2233533"/>
    <lineage>
        <taxon>Bacteria</taxon>
        <taxon>Pseudomonadati</taxon>
        <taxon>Bacteroidota</taxon>
        <taxon>Flavobacteriia</taxon>
        <taxon>Flavobacteriales</taxon>
        <taxon>Flavobacteriaceae</taxon>
        <taxon>Flavobacterium</taxon>
    </lineage>
</organism>
<feature type="transmembrane region" description="Helical" evidence="9">
    <location>
        <begin position="276"/>
        <end position="295"/>
    </location>
</feature>
<accession>A0A365P1N4</accession>
<evidence type="ECO:0000256" key="3">
    <source>
        <dbReference type="ARBA" id="ARBA00022475"/>
    </source>
</evidence>
<comment type="caution">
    <text evidence="10">The sequence shown here is derived from an EMBL/GenBank/DDBJ whole genome shotgun (WGS) entry which is preliminary data.</text>
</comment>
<feature type="transmembrane region" description="Helical" evidence="9">
    <location>
        <begin position="91"/>
        <end position="109"/>
    </location>
</feature>
<dbReference type="AlphaFoldDB" id="A0A365P1N4"/>
<evidence type="ECO:0000256" key="4">
    <source>
        <dbReference type="ARBA" id="ARBA00022692"/>
    </source>
</evidence>
<feature type="transmembrane region" description="Helical" evidence="9">
    <location>
        <begin position="472"/>
        <end position="493"/>
    </location>
</feature>
<feature type="transmembrane region" description="Helical" evidence="9">
    <location>
        <begin position="64"/>
        <end position="84"/>
    </location>
</feature>
<dbReference type="RefSeq" id="WP_113988917.1">
    <property type="nucleotide sequence ID" value="NZ_QLST01000007.1"/>
</dbReference>
<feature type="transmembrane region" description="Helical" evidence="9">
    <location>
        <begin position="152"/>
        <end position="176"/>
    </location>
</feature>
<dbReference type="InterPro" id="IPR000109">
    <property type="entry name" value="POT_fam"/>
</dbReference>
<keyword evidence="2 8" id="KW-0813">Transport</keyword>
<keyword evidence="11" id="KW-1185">Reference proteome</keyword>
<dbReference type="InterPro" id="IPR005279">
    <property type="entry name" value="Dipep/tripep_permease"/>
</dbReference>
<evidence type="ECO:0000313" key="10">
    <source>
        <dbReference type="EMBL" id="RBA28428.1"/>
    </source>
</evidence>
<dbReference type="InterPro" id="IPR018456">
    <property type="entry name" value="PTR2_symporter_CS"/>
</dbReference>
<evidence type="ECO:0000256" key="8">
    <source>
        <dbReference type="RuleBase" id="RU003755"/>
    </source>
</evidence>
<name>A0A365P1N4_9FLAO</name>
<dbReference type="InterPro" id="IPR036259">
    <property type="entry name" value="MFS_trans_sf"/>
</dbReference>
<dbReference type="GO" id="GO:1904680">
    <property type="term" value="F:peptide transmembrane transporter activity"/>
    <property type="evidence" value="ECO:0007669"/>
    <property type="project" value="InterPro"/>
</dbReference>
<keyword evidence="5" id="KW-0653">Protein transport</keyword>
<comment type="similarity">
    <text evidence="8">Belongs to the major facilitator superfamily. Proton-dependent oligopeptide transporter (POT/PTR) (TC 2.A.17) family.</text>
</comment>